<accession>A0ABP5A0A6</accession>
<keyword evidence="9" id="KW-0560">Oxidoreductase</keyword>
<evidence type="ECO:0000256" key="8">
    <source>
        <dbReference type="ARBA" id="ARBA00022857"/>
    </source>
</evidence>
<evidence type="ECO:0000256" key="3">
    <source>
        <dbReference type="ARBA" id="ARBA00007588"/>
    </source>
</evidence>
<keyword evidence="10 16" id="KW-0503">Monooxygenase</keyword>
<comment type="pathway">
    <text evidence="2">Siderophore biosynthesis.</text>
</comment>
<proteinExistence type="inferred from homology"/>
<organism evidence="16 17">
    <name type="scientific">Streptomyces sodiiphilus</name>
    <dbReference type="NCBI Taxonomy" id="226217"/>
    <lineage>
        <taxon>Bacteria</taxon>
        <taxon>Bacillati</taxon>
        <taxon>Actinomycetota</taxon>
        <taxon>Actinomycetes</taxon>
        <taxon>Kitasatosporales</taxon>
        <taxon>Streptomycetaceae</taxon>
        <taxon>Streptomyces</taxon>
    </lineage>
</organism>
<evidence type="ECO:0000256" key="15">
    <source>
        <dbReference type="ARBA" id="ARBA00048407"/>
    </source>
</evidence>
<dbReference type="Pfam" id="PF13434">
    <property type="entry name" value="Lys_Orn_oxgnase"/>
    <property type="match status" value="1"/>
</dbReference>
<dbReference type="Proteomes" id="UP001501303">
    <property type="component" value="Unassembled WGS sequence"/>
</dbReference>
<evidence type="ECO:0000313" key="17">
    <source>
        <dbReference type="Proteomes" id="UP001501303"/>
    </source>
</evidence>
<dbReference type="Gene3D" id="3.50.50.60">
    <property type="entry name" value="FAD/NAD(P)-binding domain"/>
    <property type="match status" value="1"/>
</dbReference>
<keyword evidence="8" id="KW-0521">NADP</keyword>
<dbReference type="RefSeq" id="WP_344258000.1">
    <property type="nucleotide sequence ID" value="NZ_BAAAMJ010000002.1"/>
</dbReference>
<comment type="similarity">
    <text evidence="3">Belongs to the lysine N(6)-hydroxylase/L-ornithine N(5)-oxygenase family.</text>
</comment>
<keyword evidence="17" id="KW-1185">Reference proteome</keyword>
<dbReference type="InterPro" id="IPR025700">
    <property type="entry name" value="Lys/Orn_oxygenase"/>
</dbReference>
<dbReference type="EMBL" id="BAAAMJ010000002">
    <property type="protein sequence ID" value="GAA1895632.1"/>
    <property type="molecule type" value="Genomic_DNA"/>
</dbReference>
<dbReference type="GO" id="GO:0004497">
    <property type="term" value="F:monooxygenase activity"/>
    <property type="evidence" value="ECO:0007669"/>
    <property type="project" value="UniProtKB-KW"/>
</dbReference>
<dbReference type="PRINTS" id="PR00368">
    <property type="entry name" value="FADPNR"/>
</dbReference>
<keyword evidence="7" id="KW-0274">FAD</keyword>
<evidence type="ECO:0000313" key="16">
    <source>
        <dbReference type="EMBL" id="GAA1895632.1"/>
    </source>
</evidence>
<evidence type="ECO:0000256" key="1">
    <source>
        <dbReference type="ARBA" id="ARBA00001974"/>
    </source>
</evidence>
<reference evidence="17" key="1">
    <citation type="journal article" date="2019" name="Int. J. Syst. Evol. Microbiol.">
        <title>The Global Catalogue of Microorganisms (GCM) 10K type strain sequencing project: providing services to taxonomists for standard genome sequencing and annotation.</title>
        <authorList>
            <consortium name="The Broad Institute Genomics Platform"/>
            <consortium name="The Broad Institute Genome Sequencing Center for Infectious Disease"/>
            <person name="Wu L."/>
            <person name="Ma J."/>
        </authorList>
    </citation>
    <scope>NUCLEOTIDE SEQUENCE [LARGE SCALE GENOMIC DNA]</scope>
    <source>
        <strain evidence="17">JCM 13581</strain>
    </source>
</reference>
<evidence type="ECO:0000256" key="7">
    <source>
        <dbReference type="ARBA" id="ARBA00022827"/>
    </source>
</evidence>
<evidence type="ECO:0000256" key="5">
    <source>
        <dbReference type="ARBA" id="ARBA00016406"/>
    </source>
</evidence>
<evidence type="ECO:0000256" key="12">
    <source>
        <dbReference type="ARBA" id="ARBA00031158"/>
    </source>
</evidence>
<dbReference type="SUPFAM" id="SSF51905">
    <property type="entry name" value="FAD/NAD(P)-binding domain"/>
    <property type="match status" value="2"/>
</dbReference>
<dbReference type="InterPro" id="IPR036188">
    <property type="entry name" value="FAD/NAD-bd_sf"/>
</dbReference>
<dbReference type="PANTHER" id="PTHR42802">
    <property type="entry name" value="MONOOXYGENASE"/>
    <property type="match status" value="1"/>
</dbReference>
<evidence type="ECO:0000256" key="10">
    <source>
        <dbReference type="ARBA" id="ARBA00023033"/>
    </source>
</evidence>
<sequence>MSDTAAPAPADGTPVLDLAAVGIGPFNLSLAALADTAGGFSFEAWDRRPVYDWHPGLMFDWAKLQVSFLADLVSLVRPDSRWSFLSYLADRDRMYPFYIAERFHMPRREYADYCAWAAHRMPGCTFGTEVERVEWDAARELWELTLRDTTSGAERTRLARNVVLGVGSEPVLPPALRDAGERVIHSAEHLHRVDGLIGDGVRDITVVGSGQSGAEVFLDLMRRQRDTGWAVTWLTRSWGFAPMDYSKLVLEYTTPEYMTYFHGLAPEVRDRLAASQWQLHKGISTETIDLIHDELYDHLLDGDRPPVRLLPATAVRAAEKTGDGVRLTLSHADTGTEATHETGAVIAATGYAPRRPECIAPLDTLVRWDEKGRYDVTPGHRVRTVPEVTGGLFVQNAEQHTHGVASPDLGIGAYRSAVILNAVAGREVFRLPRHTAFQTFSPR</sequence>
<name>A0ABP5A0A6_9ACTN</name>
<evidence type="ECO:0000256" key="9">
    <source>
        <dbReference type="ARBA" id="ARBA00023002"/>
    </source>
</evidence>
<comment type="caution">
    <text evidence="16">The sequence shown here is derived from an EMBL/GenBank/DDBJ whole genome shotgun (WGS) entry which is preliminary data.</text>
</comment>
<dbReference type="PANTHER" id="PTHR42802:SF1">
    <property type="entry name" value="L-ORNITHINE N(5)-MONOOXYGENASE"/>
    <property type="match status" value="1"/>
</dbReference>
<keyword evidence="6" id="KW-0285">Flavoprotein</keyword>
<evidence type="ECO:0000256" key="11">
    <source>
        <dbReference type="ARBA" id="ARBA00029939"/>
    </source>
</evidence>
<gene>
    <name evidence="16" type="ORF">GCM10009716_02110</name>
</gene>
<evidence type="ECO:0000256" key="6">
    <source>
        <dbReference type="ARBA" id="ARBA00022630"/>
    </source>
</evidence>
<evidence type="ECO:0000256" key="2">
    <source>
        <dbReference type="ARBA" id="ARBA00004924"/>
    </source>
</evidence>
<protein>
    <recommendedName>
        <fullName evidence="5">L-lysine N6-monooxygenase MbtG</fullName>
        <ecNumber evidence="4">1.14.13.59</ecNumber>
    </recommendedName>
    <alternativeName>
        <fullName evidence="14">Lysine 6-N-hydroxylase</fullName>
    </alternativeName>
    <alternativeName>
        <fullName evidence="13">Lysine N6-hydroxylase</fullName>
    </alternativeName>
    <alternativeName>
        <fullName evidence="11">Lysine-N-oxygenase</fullName>
    </alternativeName>
    <alternativeName>
        <fullName evidence="12">Mycobactin synthase protein G</fullName>
    </alternativeName>
</protein>
<evidence type="ECO:0000256" key="4">
    <source>
        <dbReference type="ARBA" id="ARBA00013076"/>
    </source>
</evidence>
<comment type="cofactor">
    <cofactor evidence="1">
        <name>FAD</name>
        <dbReference type="ChEBI" id="CHEBI:57692"/>
    </cofactor>
</comment>
<evidence type="ECO:0000256" key="14">
    <source>
        <dbReference type="ARBA" id="ARBA00032738"/>
    </source>
</evidence>
<evidence type="ECO:0000256" key="13">
    <source>
        <dbReference type="ARBA" id="ARBA00032493"/>
    </source>
</evidence>
<comment type="catalytic activity">
    <reaction evidence="15">
        <text>L-lysine + NADPH + O2 = N(6)-hydroxy-L-lysine + NADP(+) + H2O</text>
        <dbReference type="Rhea" id="RHEA:23228"/>
        <dbReference type="ChEBI" id="CHEBI:15377"/>
        <dbReference type="ChEBI" id="CHEBI:15379"/>
        <dbReference type="ChEBI" id="CHEBI:32551"/>
        <dbReference type="ChEBI" id="CHEBI:57783"/>
        <dbReference type="ChEBI" id="CHEBI:57820"/>
        <dbReference type="ChEBI" id="CHEBI:58349"/>
        <dbReference type="EC" id="1.14.13.59"/>
    </reaction>
</comment>
<dbReference type="EC" id="1.14.13.59" evidence="4"/>